<organism evidence="1 2">
    <name type="scientific">Sedimentisphaera salicampi</name>
    <dbReference type="NCBI Taxonomy" id="1941349"/>
    <lineage>
        <taxon>Bacteria</taxon>
        <taxon>Pseudomonadati</taxon>
        <taxon>Planctomycetota</taxon>
        <taxon>Phycisphaerae</taxon>
        <taxon>Sedimentisphaerales</taxon>
        <taxon>Sedimentisphaeraceae</taxon>
        <taxon>Sedimentisphaera</taxon>
    </lineage>
</organism>
<sequence length="324" mass="35026">MRSVKLFLFLVLILGIFSVSSLAAFRQFSVVDLNFPSGDMERKAQEGRLDGYNSIAEEVEANGELARAEAAAQWDIAPSSGKIEFTTSSVYAGWESSGVGLDTCYSAANYDTFSIEAGNSGLSEGASAQIGVRLDITAAASSEALKAETGLTEFNYCLYRRNPEPGYLGYTYGDKLFDAKFKVSSYGFTEQAEVQGTQVLDNYTEYGNGQGSEYETYSFDIILDVIVGEDVELMMGIADSLDGDVYEYESDTYDNGTSQKIGNAQTDYQTAGSTEMQWSFYEAEGSEGIAIDSASGYGTIVPEPASISLFAMLSAGLIRRRSKA</sequence>
<dbReference type="Proteomes" id="UP000193334">
    <property type="component" value="Chromosome"/>
</dbReference>
<accession>A0A1W6LLT4</accession>
<gene>
    <name evidence="1" type="ORF">STSP1_01139</name>
</gene>
<evidence type="ECO:0000313" key="2">
    <source>
        <dbReference type="Proteomes" id="UP000193334"/>
    </source>
</evidence>
<evidence type="ECO:0008006" key="3">
    <source>
        <dbReference type="Google" id="ProtNLM"/>
    </source>
</evidence>
<dbReference type="EMBL" id="CP021023">
    <property type="protein sequence ID" value="ARN56748.1"/>
    <property type="molecule type" value="Genomic_DNA"/>
</dbReference>
<dbReference type="InterPro" id="IPR013424">
    <property type="entry name" value="Ice-binding_C"/>
</dbReference>
<protein>
    <recommendedName>
        <fullName evidence="3">PEP-CTERM protein-sorting domain-containing protein</fullName>
    </recommendedName>
</protein>
<keyword evidence="2" id="KW-1185">Reference proteome</keyword>
<dbReference type="AlphaFoldDB" id="A0A1W6LLT4"/>
<reference evidence="2" key="1">
    <citation type="submission" date="2017-04" db="EMBL/GenBank/DDBJ databases">
        <title>Comparative genomics and description of representatives of a novel lineage of planctomycetes thriving in anoxic sediments.</title>
        <authorList>
            <person name="Spring S."/>
            <person name="Bunk B."/>
            <person name="Sproer C."/>
        </authorList>
    </citation>
    <scope>NUCLEOTIDE SEQUENCE [LARGE SCALE GENOMIC DNA]</scope>
    <source>
        <strain evidence="2">ST-PulAB-D4</strain>
    </source>
</reference>
<evidence type="ECO:0000313" key="1">
    <source>
        <dbReference type="EMBL" id="ARN56748.1"/>
    </source>
</evidence>
<name>A0A1W6LLT4_9BACT</name>
<dbReference type="NCBIfam" id="TIGR02595">
    <property type="entry name" value="PEP_CTERM"/>
    <property type="match status" value="1"/>
</dbReference>
<dbReference type="STRING" id="1941349.STSP1_01139"/>
<proteinExistence type="predicted"/>
<dbReference type="KEGG" id="pbp:STSP1_01139"/>